<evidence type="ECO:0000256" key="4">
    <source>
        <dbReference type="ARBA" id="ARBA00022960"/>
    </source>
</evidence>
<evidence type="ECO:0000256" key="3">
    <source>
        <dbReference type="ARBA" id="ARBA00022679"/>
    </source>
</evidence>
<feature type="active site" description="Proton donor/acceptor" evidence="7">
    <location>
        <position position="128"/>
    </location>
</feature>
<dbReference type="UniPathway" id="UPA00219"/>
<keyword evidence="6 7" id="KW-0961">Cell wall biogenesis/degradation</keyword>
<dbReference type="InterPro" id="IPR005490">
    <property type="entry name" value="LD_TPept_cat_dom"/>
</dbReference>
<feature type="domain" description="L,D-TPase catalytic" evidence="8">
    <location>
        <begin position="38"/>
        <end position="169"/>
    </location>
</feature>
<dbReference type="GO" id="GO:0009252">
    <property type="term" value="P:peptidoglycan biosynthetic process"/>
    <property type="evidence" value="ECO:0007669"/>
    <property type="project" value="UniProtKB-UniPathway"/>
</dbReference>
<evidence type="ECO:0000313" key="10">
    <source>
        <dbReference type="Proteomes" id="UP000199093"/>
    </source>
</evidence>
<dbReference type="GO" id="GO:0008360">
    <property type="term" value="P:regulation of cell shape"/>
    <property type="evidence" value="ECO:0007669"/>
    <property type="project" value="UniProtKB-UniRule"/>
</dbReference>
<keyword evidence="5 7" id="KW-0573">Peptidoglycan synthesis</keyword>
<dbReference type="GO" id="GO:0004180">
    <property type="term" value="F:carboxypeptidase activity"/>
    <property type="evidence" value="ECO:0007669"/>
    <property type="project" value="UniProtKB-ARBA"/>
</dbReference>
<name>A0A1G8NGE6_9RHOB</name>
<dbReference type="Gene3D" id="2.40.440.10">
    <property type="entry name" value="L,D-transpeptidase catalytic domain-like"/>
    <property type="match status" value="1"/>
</dbReference>
<dbReference type="STRING" id="555512.SAMN04487993_101057"/>
<dbReference type="PANTHER" id="PTHR36699:SF1">
    <property type="entry name" value="L,D-TRANSPEPTIDASE YAFK-RELATED"/>
    <property type="match status" value="1"/>
</dbReference>
<evidence type="ECO:0000256" key="6">
    <source>
        <dbReference type="ARBA" id="ARBA00023316"/>
    </source>
</evidence>
<dbReference type="InterPro" id="IPR038063">
    <property type="entry name" value="Transpep_catalytic_dom"/>
</dbReference>
<dbReference type="GO" id="GO:0016740">
    <property type="term" value="F:transferase activity"/>
    <property type="evidence" value="ECO:0007669"/>
    <property type="project" value="UniProtKB-KW"/>
</dbReference>
<evidence type="ECO:0000256" key="1">
    <source>
        <dbReference type="ARBA" id="ARBA00004752"/>
    </source>
</evidence>
<dbReference type="Proteomes" id="UP000199093">
    <property type="component" value="Unassembled WGS sequence"/>
</dbReference>
<dbReference type="CDD" id="cd16913">
    <property type="entry name" value="YkuD_like"/>
    <property type="match status" value="1"/>
</dbReference>
<evidence type="ECO:0000313" key="9">
    <source>
        <dbReference type="EMBL" id="SDI79341.1"/>
    </source>
</evidence>
<sequence>MYMGRRQMMVAAAALVAGCGRGRLEDSKFRSYNGPQITHVVVHKSARKMFLLHHARIVRIFNIGLGFNPVGDKKVEGDGKTPEGLYTIDRRNPNSRFHLSLGIDYPNAADRAEARNMGQSPGGDIFIHGRPQAYQSGQRDWTWGCIAVTDREMEDIYAMVGDGTPILIMP</sequence>
<reference evidence="9 10" key="1">
    <citation type="submission" date="2016-10" db="EMBL/GenBank/DDBJ databases">
        <authorList>
            <person name="de Groot N.N."/>
        </authorList>
    </citation>
    <scope>NUCLEOTIDE SEQUENCE [LARGE SCALE GENOMIC DNA]</scope>
    <source>
        <strain evidence="9 10">DSM 26424</strain>
    </source>
</reference>
<evidence type="ECO:0000259" key="8">
    <source>
        <dbReference type="PROSITE" id="PS52029"/>
    </source>
</evidence>
<dbReference type="GO" id="GO:0071555">
    <property type="term" value="P:cell wall organization"/>
    <property type="evidence" value="ECO:0007669"/>
    <property type="project" value="UniProtKB-UniRule"/>
</dbReference>
<proteinExistence type="inferred from homology"/>
<organism evidence="9 10">
    <name type="scientific">Salipiger marinus</name>
    <dbReference type="NCBI Taxonomy" id="555512"/>
    <lineage>
        <taxon>Bacteria</taxon>
        <taxon>Pseudomonadati</taxon>
        <taxon>Pseudomonadota</taxon>
        <taxon>Alphaproteobacteria</taxon>
        <taxon>Rhodobacterales</taxon>
        <taxon>Roseobacteraceae</taxon>
        <taxon>Salipiger</taxon>
    </lineage>
</organism>
<evidence type="ECO:0000256" key="7">
    <source>
        <dbReference type="PROSITE-ProRule" id="PRU01373"/>
    </source>
</evidence>
<dbReference type="PANTHER" id="PTHR36699">
    <property type="entry name" value="LD-TRANSPEPTIDASE"/>
    <property type="match status" value="1"/>
</dbReference>
<dbReference type="SUPFAM" id="SSF141523">
    <property type="entry name" value="L,D-transpeptidase catalytic domain-like"/>
    <property type="match status" value="1"/>
</dbReference>
<evidence type="ECO:0000256" key="5">
    <source>
        <dbReference type="ARBA" id="ARBA00022984"/>
    </source>
</evidence>
<dbReference type="PROSITE" id="PS52029">
    <property type="entry name" value="LD_TPASE"/>
    <property type="match status" value="1"/>
</dbReference>
<keyword evidence="3" id="KW-0808">Transferase</keyword>
<dbReference type="EMBL" id="FNEJ01000010">
    <property type="protein sequence ID" value="SDI79341.1"/>
    <property type="molecule type" value="Genomic_DNA"/>
</dbReference>
<dbReference type="Pfam" id="PF03734">
    <property type="entry name" value="YkuD"/>
    <property type="match status" value="1"/>
</dbReference>
<evidence type="ECO:0000256" key="2">
    <source>
        <dbReference type="ARBA" id="ARBA00005992"/>
    </source>
</evidence>
<keyword evidence="10" id="KW-1185">Reference proteome</keyword>
<comment type="pathway">
    <text evidence="1 7">Cell wall biogenesis; peptidoglycan biosynthesis.</text>
</comment>
<comment type="similarity">
    <text evidence="2">Belongs to the YkuD family.</text>
</comment>
<keyword evidence="4 7" id="KW-0133">Cell shape</keyword>
<gene>
    <name evidence="9" type="ORF">SAMN04487993_101057</name>
</gene>
<protein>
    <submittedName>
        <fullName evidence="9">L,D-transpeptidase catalytic domain</fullName>
    </submittedName>
</protein>
<feature type="active site" description="Nucleophile" evidence="7">
    <location>
        <position position="145"/>
    </location>
</feature>
<dbReference type="PROSITE" id="PS51257">
    <property type="entry name" value="PROKAR_LIPOPROTEIN"/>
    <property type="match status" value="1"/>
</dbReference>
<accession>A0A1G8NGE6</accession>
<dbReference type="AlphaFoldDB" id="A0A1G8NGE6"/>